<dbReference type="EMBL" id="MU154714">
    <property type="protein sequence ID" value="KAF9488425.1"/>
    <property type="molecule type" value="Genomic_DNA"/>
</dbReference>
<keyword evidence="2" id="KW-1185">Reference proteome</keyword>
<dbReference type="AlphaFoldDB" id="A0A9P6DA92"/>
<proteinExistence type="predicted"/>
<name>A0A9P6DA92_PLEER</name>
<dbReference type="Proteomes" id="UP000807025">
    <property type="component" value="Unassembled WGS sequence"/>
</dbReference>
<gene>
    <name evidence="1" type="ORF">BDN71DRAFT_1457419</name>
</gene>
<evidence type="ECO:0000313" key="1">
    <source>
        <dbReference type="EMBL" id="KAF9488425.1"/>
    </source>
</evidence>
<sequence>MLNLMISCGSSAQKMAQTLMNLEHGRDILIYPFLYLFVPPLRSPDPRSPLSLISCPISQSSRVFATIQSSPL</sequence>
<accession>A0A9P6DA92</accession>
<protein>
    <submittedName>
        <fullName evidence="1">Uncharacterized protein</fullName>
    </submittedName>
</protein>
<comment type="caution">
    <text evidence="1">The sequence shown here is derived from an EMBL/GenBank/DDBJ whole genome shotgun (WGS) entry which is preliminary data.</text>
</comment>
<organism evidence="1 2">
    <name type="scientific">Pleurotus eryngii</name>
    <name type="common">Boletus of the steppes</name>
    <dbReference type="NCBI Taxonomy" id="5323"/>
    <lineage>
        <taxon>Eukaryota</taxon>
        <taxon>Fungi</taxon>
        <taxon>Dikarya</taxon>
        <taxon>Basidiomycota</taxon>
        <taxon>Agaricomycotina</taxon>
        <taxon>Agaricomycetes</taxon>
        <taxon>Agaricomycetidae</taxon>
        <taxon>Agaricales</taxon>
        <taxon>Pleurotineae</taxon>
        <taxon>Pleurotaceae</taxon>
        <taxon>Pleurotus</taxon>
    </lineage>
</organism>
<feature type="non-terminal residue" evidence="1">
    <location>
        <position position="72"/>
    </location>
</feature>
<evidence type="ECO:0000313" key="2">
    <source>
        <dbReference type="Proteomes" id="UP000807025"/>
    </source>
</evidence>
<reference evidence="1" key="1">
    <citation type="submission" date="2020-11" db="EMBL/GenBank/DDBJ databases">
        <authorList>
            <consortium name="DOE Joint Genome Institute"/>
            <person name="Ahrendt S."/>
            <person name="Riley R."/>
            <person name="Andreopoulos W."/>
            <person name="Labutti K."/>
            <person name="Pangilinan J."/>
            <person name="Ruiz-Duenas F.J."/>
            <person name="Barrasa J.M."/>
            <person name="Sanchez-Garcia M."/>
            <person name="Camarero S."/>
            <person name="Miyauchi S."/>
            <person name="Serrano A."/>
            <person name="Linde D."/>
            <person name="Babiker R."/>
            <person name="Drula E."/>
            <person name="Ayuso-Fernandez I."/>
            <person name="Pacheco R."/>
            <person name="Padilla G."/>
            <person name="Ferreira P."/>
            <person name="Barriuso J."/>
            <person name="Kellner H."/>
            <person name="Castanera R."/>
            <person name="Alfaro M."/>
            <person name="Ramirez L."/>
            <person name="Pisabarro A.G."/>
            <person name="Kuo A."/>
            <person name="Tritt A."/>
            <person name="Lipzen A."/>
            <person name="He G."/>
            <person name="Yan M."/>
            <person name="Ng V."/>
            <person name="Cullen D."/>
            <person name="Martin F."/>
            <person name="Rosso M.-N."/>
            <person name="Henrissat B."/>
            <person name="Hibbett D."/>
            <person name="Martinez A.T."/>
            <person name="Grigoriev I.V."/>
        </authorList>
    </citation>
    <scope>NUCLEOTIDE SEQUENCE</scope>
    <source>
        <strain evidence="1">ATCC 90797</strain>
    </source>
</reference>